<sequence>MKLRGMTWDHPRGFDPVVAASEVFRAETGVEIVWDKRSLQAFADAPIAEMAERYDFIVLDHPHVGQIAETGALLSLPMPQDASASLGGSAESYFWNGKCWAYAVDAACQMAAYRPDLGPDLPRHWEDFLGGEAARFRPLTPLLPVDAFDMLMTLVAGRGGAVMPVGPAHFVSDDNGLYALGVLRALYNLGPDEQVDMNPIGALEVLSTTDDFALSPCLFGYVNYARPGFRPHPVGYFDLPLCAGHSRARSILGGAGIGVSAKTRHPEAAIGFAQWITSPEVQSGVYLDNNGQPANRHTWLAQAENPAVAGFFKGGFHTIDNAWTRPRDIWFLDFVDEVCAIMPDFFRRAIPEEQFLARINQLYHHHLCEA</sequence>
<proteinExistence type="inferred from homology"/>
<dbReference type="RefSeq" id="WP_139211161.1">
    <property type="nucleotide sequence ID" value="NZ_FNYY01000001.1"/>
</dbReference>
<accession>A0A975W6G0</accession>
<dbReference type="InterPro" id="IPR050490">
    <property type="entry name" value="Bact_solute-bd_prot1"/>
</dbReference>
<comment type="subcellular location">
    <subcellularLocation>
        <location evidence="1">Periplasm</location>
    </subcellularLocation>
</comment>
<keyword evidence="3" id="KW-0813">Transport</keyword>
<dbReference type="GO" id="GO:0042597">
    <property type="term" value="C:periplasmic space"/>
    <property type="evidence" value="ECO:0007669"/>
    <property type="project" value="UniProtKB-SubCell"/>
</dbReference>
<dbReference type="AlphaFoldDB" id="A0A975W6G0"/>
<dbReference type="GeneID" id="80816591"/>
<name>A0A975W6G0_9RHOB</name>
<keyword evidence="4" id="KW-1185">Reference proteome</keyword>
<evidence type="ECO:0000256" key="1">
    <source>
        <dbReference type="ARBA" id="ARBA00004418"/>
    </source>
</evidence>
<dbReference type="Gene3D" id="3.40.190.10">
    <property type="entry name" value="Periplasmic binding protein-like II"/>
    <property type="match status" value="1"/>
</dbReference>
<comment type="similarity">
    <text evidence="2">Belongs to the bacterial solute-binding protein 1 family.</text>
</comment>
<organism evidence="3 4">
    <name type="scientific">Marinovum algicola</name>
    <dbReference type="NCBI Taxonomy" id="42444"/>
    <lineage>
        <taxon>Bacteria</taxon>
        <taxon>Pseudomonadati</taxon>
        <taxon>Pseudomonadota</taxon>
        <taxon>Alphaproteobacteria</taxon>
        <taxon>Rhodobacterales</taxon>
        <taxon>Roseobacteraceae</taxon>
        <taxon>Marinovum</taxon>
    </lineage>
</organism>
<dbReference type="Pfam" id="PF13416">
    <property type="entry name" value="SBP_bac_8"/>
    <property type="match status" value="1"/>
</dbReference>
<evidence type="ECO:0000313" key="4">
    <source>
        <dbReference type="Proteomes" id="UP000182932"/>
    </source>
</evidence>
<evidence type="ECO:0000313" key="3">
    <source>
        <dbReference type="EMBL" id="SEI59283.1"/>
    </source>
</evidence>
<reference evidence="3 4" key="1">
    <citation type="submission" date="2016-10" db="EMBL/GenBank/DDBJ databases">
        <authorList>
            <person name="Varghese N."/>
            <person name="Submissions S."/>
        </authorList>
    </citation>
    <scope>NUCLEOTIDE SEQUENCE [LARGE SCALE GENOMIC DNA]</scope>
    <source>
        <strain evidence="3 4">FF3</strain>
    </source>
</reference>
<dbReference type="Proteomes" id="UP000182932">
    <property type="component" value="Unassembled WGS sequence"/>
</dbReference>
<dbReference type="SUPFAM" id="SSF53850">
    <property type="entry name" value="Periplasmic binding protein-like II"/>
    <property type="match status" value="1"/>
</dbReference>
<gene>
    <name evidence="3" type="ORF">SAMN04487940_101321</name>
</gene>
<keyword evidence="3" id="KW-0762">Sugar transport</keyword>
<evidence type="ECO:0000256" key="2">
    <source>
        <dbReference type="ARBA" id="ARBA00008520"/>
    </source>
</evidence>
<dbReference type="PANTHER" id="PTHR43649">
    <property type="entry name" value="ARABINOSE-BINDING PROTEIN-RELATED"/>
    <property type="match status" value="1"/>
</dbReference>
<protein>
    <submittedName>
        <fullName evidence="3">Multiple sugar transport system substrate-binding protein</fullName>
    </submittedName>
</protein>
<comment type="caution">
    <text evidence="3">The sequence shown here is derived from an EMBL/GenBank/DDBJ whole genome shotgun (WGS) entry which is preliminary data.</text>
</comment>
<dbReference type="EMBL" id="FNYY01000001">
    <property type="protein sequence ID" value="SEI59283.1"/>
    <property type="molecule type" value="Genomic_DNA"/>
</dbReference>
<dbReference type="InterPro" id="IPR006059">
    <property type="entry name" value="SBP"/>
</dbReference>